<dbReference type="Gene3D" id="3.40.30.10">
    <property type="entry name" value="Glutaredoxin"/>
    <property type="match status" value="1"/>
</dbReference>
<sequence>MSTYLTLISHPLCPFVQRAAIVLREKAVPFDRIQVDLAAKPHWFLALSPTGKVPLLVVAEPDGTETTIFESMVICEYLEETQPGVPMYSTNALVRARQRGWTEFAGQTLSDTWQFLHATDRQMANARQTAVRANFERLESELGVGPYFDGNTFGMVDAVFAPVFRYFDVLSPTLSPPIFDGLPRVSVWRGALSARPSVIEAVGDNYAALLEIHLRKQLSIHMI</sequence>
<dbReference type="SFLD" id="SFLDS00019">
    <property type="entry name" value="Glutathione_Transferase_(cytos"/>
    <property type="match status" value="1"/>
</dbReference>
<dbReference type="Proteomes" id="UP000239865">
    <property type="component" value="Unassembled WGS sequence"/>
</dbReference>
<reference evidence="6 7" key="1">
    <citation type="submission" date="2016-08" db="EMBL/GenBank/DDBJ databases">
        <authorList>
            <person name="Seilhamer J.J."/>
        </authorList>
    </citation>
    <scope>NUCLEOTIDE SEQUENCE [LARGE SCALE GENOMIC DNA]</scope>
    <source>
        <strain evidence="6 7">CFBP4644</strain>
    </source>
</reference>
<dbReference type="SUPFAM" id="SSF47616">
    <property type="entry name" value="GST C-terminal domain-like"/>
    <property type="match status" value="1"/>
</dbReference>
<comment type="caution">
    <text evidence="6">The sequence shown here is derived from an EMBL/GenBank/DDBJ whole genome shotgun (WGS) entry which is preliminary data.</text>
</comment>
<dbReference type="SUPFAM" id="SSF52833">
    <property type="entry name" value="Thioredoxin-like"/>
    <property type="match status" value="1"/>
</dbReference>
<name>A0A2S7DJQ9_9XANT</name>
<dbReference type="OrthoDB" id="9782992at2"/>
<dbReference type="Pfam" id="PF13410">
    <property type="entry name" value="GST_C_2"/>
    <property type="match status" value="1"/>
</dbReference>
<feature type="domain" description="GST C-terminal" evidence="5">
    <location>
        <begin position="91"/>
        <end position="218"/>
    </location>
</feature>
<dbReference type="PANTHER" id="PTHR43968">
    <property type="match status" value="1"/>
</dbReference>
<dbReference type="SFLD" id="SFLDG00358">
    <property type="entry name" value="Main_(cytGST)"/>
    <property type="match status" value="1"/>
</dbReference>
<evidence type="ECO:0000259" key="4">
    <source>
        <dbReference type="PROSITE" id="PS50404"/>
    </source>
</evidence>
<dbReference type="PROSITE" id="PS50405">
    <property type="entry name" value="GST_CTER"/>
    <property type="match status" value="1"/>
</dbReference>
<dbReference type="RefSeq" id="WP_104586292.1">
    <property type="nucleotide sequence ID" value="NZ_JAJGQH010000003.1"/>
</dbReference>
<dbReference type="PANTHER" id="PTHR43968:SF6">
    <property type="entry name" value="GLUTATHIONE S-TRANSFERASE OMEGA"/>
    <property type="match status" value="1"/>
</dbReference>
<dbReference type="PROSITE" id="PS50404">
    <property type="entry name" value="GST_NTER"/>
    <property type="match status" value="1"/>
</dbReference>
<dbReference type="GO" id="GO:0004364">
    <property type="term" value="F:glutathione transferase activity"/>
    <property type="evidence" value="ECO:0007669"/>
    <property type="project" value="UniProtKB-EC"/>
</dbReference>
<gene>
    <name evidence="6" type="ORF">XmelCFBP4644_06385</name>
</gene>
<evidence type="ECO:0000256" key="3">
    <source>
        <dbReference type="ARBA" id="ARBA00047960"/>
    </source>
</evidence>
<protein>
    <recommendedName>
        <fullName evidence="1">glutathione transferase</fullName>
        <ecNumber evidence="1">2.5.1.18</ecNumber>
    </recommendedName>
</protein>
<proteinExistence type="predicted"/>
<dbReference type="Gene3D" id="1.20.1050.10">
    <property type="match status" value="1"/>
</dbReference>
<dbReference type="GO" id="GO:0005737">
    <property type="term" value="C:cytoplasm"/>
    <property type="evidence" value="ECO:0007669"/>
    <property type="project" value="TreeGrafter"/>
</dbReference>
<dbReference type="CDD" id="cd00299">
    <property type="entry name" value="GST_C_family"/>
    <property type="match status" value="1"/>
</dbReference>
<dbReference type="InterPro" id="IPR050983">
    <property type="entry name" value="GST_Omega/HSP26"/>
</dbReference>
<dbReference type="InterPro" id="IPR010987">
    <property type="entry name" value="Glutathione-S-Trfase_C-like"/>
</dbReference>
<evidence type="ECO:0000256" key="1">
    <source>
        <dbReference type="ARBA" id="ARBA00012452"/>
    </source>
</evidence>
<dbReference type="CDD" id="cd00570">
    <property type="entry name" value="GST_N_family"/>
    <property type="match status" value="1"/>
</dbReference>
<dbReference type="InterPro" id="IPR040079">
    <property type="entry name" value="Glutathione_S-Trfase"/>
</dbReference>
<dbReference type="EMBL" id="MDEH01000002">
    <property type="protein sequence ID" value="PPU74061.1"/>
    <property type="molecule type" value="Genomic_DNA"/>
</dbReference>
<accession>A0A2S7DJQ9</accession>
<dbReference type="InterPro" id="IPR036249">
    <property type="entry name" value="Thioredoxin-like_sf"/>
</dbReference>
<feature type="domain" description="GST N-terminal" evidence="4">
    <location>
        <begin position="3"/>
        <end position="86"/>
    </location>
</feature>
<comment type="catalytic activity">
    <reaction evidence="3">
        <text>RX + glutathione = an S-substituted glutathione + a halide anion + H(+)</text>
        <dbReference type="Rhea" id="RHEA:16437"/>
        <dbReference type="ChEBI" id="CHEBI:15378"/>
        <dbReference type="ChEBI" id="CHEBI:16042"/>
        <dbReference type="ChEBI" id="CHEBI:17792"/>
        <dbReference type="ChEBI" id="CHEBI:57925"/>
        <dbReference type="ChEBI" id="CHEBI:90779"/>
        <dbReference type="EC" id="2.5.1.18"/>
    </reaction>
</comment>
<evidence type="ECO:0000313" key="6">
    <source>
        <dbReference type="EMBL" id="PPU74061.1"/>
    </source>
</evidence>
<dbReference type="InterPro" id="IPR036282">
    <property type="entry name" value="Glutathione-S-Trfase_C_sf"/>
</dbReference>
<dbReference type="SFLD" id="SFLDG01152">
    <property type="entry name" value="Main.3:_Omega-_and_Tau-like"/>
    <property type="match status" value="1"/>
</dbReference>
<organism evidence="6 7">
    <name type="scientific">Xanthomonas melonis</name>
    <dbReference type="NCBI Taxonomy" id="56456"/>
    <lineage>
        <taxon>Bacteria</taxon>
        <taxon>Pseudomonadati</taxon>
        <taxon>Pseudomonadota</taxon>
        <taxon>Gammaproteobacteria</taxon>
        <taxon>Lysobacterales</taxon>
        <taxon>Lysobacteraceae</taxon>
        <taxon>Xanthomonas</taxon>
    </lineage>
</organism>
<dbReference type="AlphaFoldDB" id="A0A2S7DJQ9"/>
<evidence type="ECO:0000313" key="7">
    <source>
        <dbReference type="Proteomes" id="UP000239865"/>
    </source>
</evidence>
<dbReference type="InterPro" id="IPR045073">
    <property type="entry name" value="Omega/Tau-like"/>
</dbReference>
<dbReference type="Pfam" id="PF13409">
    <property type="entry name" value="GST_N_2"/>
    <property type="match status" value="1"/>
</dbReference>
<evidence type="ECO:0000259" key="5">
    <source>
        <dbReference type="PROSITE" id="PS50405"/>
    </source>
</evidence>
<dbReference type="EC" id="2.5.1.18" evidence="1"/>
<evidence type="ECO:0000256" key="2">
    <source>
        <dbReference type="ARBA" id="ARBA00022679"/>
    </source>
</evidence>
<dbReference type="InterPro" id="IPR004045">
    <property type="entry name" value="Glutathione_S-Trfase_N"/>
</dbReference>
<keyword evidence="2 6" id="KW-0808">Transferase</keyword>